<comment type="caution">
    <text evidence="2">The sequence shown here is derived from an EMBL/GenBank/DDBJ whole genome shotgun (WGS) entry which is preliminary data.</text>
</comment>
<evidence type="ECO:0000256" key="1">
    <source>
        <dbReference type="SAM" id="MobiDB-lite"/>
    </source>
</evidence>
<keyword evidence="3" id="KW-1185">Reference proteome</keyword>
<protein>
    <submittedName>
        <fullName evidence="2">Uncharacterized protein</fullName>
    </submittedName>
</protein>
<organism evidence="2 3">
    <name type="scientific">Brachionus calyciflorus</name>
    <dbReference type="NCBI Taxonomy" id="104777"/>
    <lineage>
        <taxon>Eukaryota</taxon>
        <taxon>Metazoa</taxon>
        <taxon>Spiralia</taxon>
        <taxon>Gnathifera</taxon>
        <taxon>Rotifera</taxon>
        <taxon>Eurotatoria</taxon>
        <taxon>Monogononta</taxon>
        <taxon>Pseudotrocha</taxon>
        <taxon>Ploima</taxon>
        <taxon>Brachionidae</taxon>
        <taxon>Brachionus</taxon>
    </lineage>
</organism>
<sequence length="184" mass="21723">MIKTIKNEDAKARNEFLKPNITAKQSKRDFEKDFQIQLIQEEYRRNAIDFKSYFNKLTQQVMSPYEQDLDDDQIGDIDFKIAQISKAEIVPSTSKDHKLNDKKRKRDCKLEKDSNPKLAKKEENHLAVEYPNQLFSANEIINVDDNLEIEKVNNYLEDDQWLTGRHIDLAIDYIEERAILRGFV</sequence>
<feature type="region of interest" description="Disordered" evidence="1">
    <location>
        <begin position="92"/>
        <end position="116"/>
    </location>
</feature>
<proteinExistence type="predicted"/>
<accession>A0A814T809</accession>
<name>A0A814T809_9BILA</name>
<gene>
    <name evidence="2" type="ORF">OXX778_LOCUS23524</name>
</gene>
<dbReference type="AlphaFoldDB" id="A0A814T809"/>
<feature type="non-terminal residue" evidence="2">
    <location>
        <position position="1"/>
    </location>
</feature>
<dbReference type="EMBL" id="CAJNOC010013369">
    <property type="protein sequence ID" value="CAF1158237.1"/>
    <property type="molecule type" value="Genomic_DNA"/>
</dbReference>
<evidence type="ECO:0000313" key="2">
    <source>
        <dbReference type="EMBL" id="CAF1158237.1"/>
    </source>
</evidence>
<reference evidence="2" key="1">
    <citation type="submission" date="2021-02" db="EMBL/GenBank/DDBJ databases">
        <authorList>
            <person name="Nowell W R."/>
        </authorList>
    </citation>
    <scope>NUCLEOTIDE SEQUENCE</scope>
    <source>
        <strain evidence="2">Ploen Becks lab</strain>
    </source>
</reference>
<dbReference type="Proteomes" id="UP000663879">
    <property type="component" value="Unassembled WGS sequence"/>
</dbReference>
<feature type="non-terminal residue" evidence="2">
    <location>
        <position position="184"/>
    </location>
</feature>
<evidence type="ECO:0000313" key="3">
    <source>
        <dbReference type="Proteomes" id="UP000663879"/>
    </source>
</evidence>